<accession>A0AA35SGZ4</accession>
<keyword evidence="2" id="KW-1185">Reference proteome</keyword>
<dbReference type="EMBL" id="CASHTH010002338">
    <property type="protein sequence ID" value="CAI8028486.1"/>
    <property type="molecule type" value="Genomic_DNA"/>
</dbReference>
<dbReference type="AlphaFoldDB" id="A0AA35SGZ4"/>
<evidence type="ECO:0000313" key="1">
    <source>
        <dbReference type="EMBL" id="CAI8028486.1"/>
    </source>
</evidence>
<sequence>METDRSLLGITVLRDFLAGETTGSRLFVRCMVAGVLRVHRGTNHFIVTLVILQLTFFIYKYSRHTEL</sequence>
<name>A0AA35SGZ4_GEOBA</name>
<proteinExistence type="predicted"/>
<organism evidence="1 2">
    <name type="scientific">Geodia barretti</name>
    <name type="common">Barrett's horny sponge</name>
    <dbReference type="NCBI Taxonomy" id="519541"/>
    <lineage>
        <taxon>Eukaryota</taxon>
        <taxon>Metazoa</taxon>
        <taxon>Porifera</taxon>
        <taxon>Demospongiae</taxon>
        <taxon>Heteroscleromorpha</taxon>
        <taxon>Tetractinellida</taxon>
        <taxon>Astrophorina</taxon>
        <taxon>Geodiidae</taxon>
        <taxon>Geodia</taxon>
    </lineage>
</organism>
<evidence type="ECO:0000313" key="2">
    <source>
        <dbReference type="Proteomes" id="UP001174909"/>
    </source>
</evidence>
<reference evidence="1" key="1">
    <citation type="submission" date="2023-03" db="EMBL/GenBank/DDBJ databases">
        <authorList>
            <person name="Steffen K."/>
            <person name="Cardenas P."/>
        </authorList>
    </citation>
    <scope>NUCLEOTIDE SEQUENCE</scope>
</reference>
<protein>
    <submittedName>
        <fullName evidence="1">Uncharacterized protein</fullName>
    </submittedName>
</protein>
<dbReference type="Proteomes" id="UP001174909">
    <property type="component" value="Unassembled WGS sequence"/>
</dbReference>
<gene>
    <name evidence="1" type="ORF">GBAR_LOCUS16244</name>
</gene>
<comment type="caution">
    <text evidence="1">The sequence shown here is derived from an EMBL/GenBank/DDBJ whole genome shotgun (WGS) entry which is preliminary data.</text>
</comment>